<dbReference type="PROSITE" id="PS51677">
    <property type="entry name" value="NODB"/>
    <property type="match status" value="1"/>
</dbReference>
<feature type="domain" description="NodB homology" evidence="3">
    <location>
        <begin position="100"/>
        <end position="292"/>
    </location>
</feature>
<dbReference type="CDD" id="cd10918">
    <property type="entry name" value="CE4_NodB_like_5s_6s"/>
    <property type="match status" value="1"/>
</dbReference>
<dbReference type="PANTHER" id="PTHR34216">
    <property type="match status" value="1"/>
</dbReference>
<evidence type="ECO:0000313" key="4">
    <source>
        <dbReference type="EMBL" id="MPM31073.1"/>
    </source>
</evidence>
<accession>A0A644YX80</accession>
<dbReference type="InterPro" id="IPR002509">
    <property type="entry name" value="NODB_dom"/>
</dbReference>
<sequence length="292" mass="33311">MVIKVNRYLLSGTLVLVLLMSFAFSGYQAWSDAILTGDANPVYVPIMMYHEIKPYKLGKDVISPYEFESDLKYLQANHYNTITMTQLINYVNGGELLPENPIILSFDDGYLSTYKYAFPLLKKYNAKIVFSIIGKNTDDFTRIPDDNLDYSHVTWEQLNEMIDSGLVEVQNHTYNLHSIKGRFGCLQLSSESFEHYEQVLTDDIEKLQNELLIITGSLPNTFTYPYGKKSDSTEKVIKKLGFEATLSCDYGINIITSDPDVLYGLKRICRSHGGDLGKFLKEGQKTLRLKKK</sequence>
<evidence type="ECO:0000256" key="1">
    <source>
        <dbReference type="ARBA" id="ARBA00004613"/>
    </source>
</evidence>
<name>A0A644YX80_9ZZZZ</name>
<evidence type="ECO:0000259" key="3">
    <source>
        <dbReference type="PROSITE" id="PS51677"/>
    </source>
</evidence>
<proteinExistence type="predicted"/>
<reference evidence="4" key="1">
    <citation type="submission" date="2019-08" db="EMBL/GenBank/DDBJ databases">
        <authorList>
            <person name="Kucharzyk K."/>
            <person name="Murdoch R.W."/>
            <person name="Higgins S."/>
            <person name="Loffler F."/>
        </authorList>
    </citation>
    <scope>NUCLEOTIDE SEQUENCE</scope>
</reference>
<dbReference type="GO" id="GO:0005975">
    <property type="term" value="P:carbohydrate metabolic process"/>
    <property type="evidence" value="ECO:0007669"/>
    <property type="project" value="InterPro"/>
</dbReference>
<keyword evidence="2" id="KW-0732">Signal</keyword>
<dbReference type="Pfam" id="PF01522">
    <property type="entry name" value="Polysacc_deac_1"/>
    <property type="match status" value="1"/>
</dbReference>
<comment type="caution">
    <text evidence="4">The sequence shown here is derived from an EMBL/GenBank/DDBJ whole genome shotgun (WGS) entry which is preliminary data.</text>
</comment>
<dbReference type="GO" id="GO:0005576">
    <property type="term" value="C:extracellular region"/>
    <property type="evidence" value="ECO:0007669"/>
    <property type="project" value="UniProtKB-SubCell"/>
</dbReference>
<comment type="subcellular location">
    <subcellularLocation>
        <location evidence="1">Secreted</location>
    </subcellularLocation>
</comment>
<dbReference type="InterPro" id="IPR051398">
    <property type="entry name" value="Polysacch_Deacetylase"/>
</dbReference>
<gene>
    <name evidence="4" type="ORF">SDC9_77626</name>
</gene>
<dbReference type="AlphaFoldDB" id="A0A644YX80"/>
<dbReference type="PANTHER" id="PTHR34216:SF3">
    <property type="entry name" value="POLY-BETA-1,6-N-ACETYL-D-GLUCOSAMINE N-DEACETYLASE"/>
    <property type="match status" value="1"/>
</dbReference>
<dbReference type="InterPro" id="IPR011330">
    <property type="entry name" value="Glyco_hydro/deAcase_b/a-brl"/>
</dbReference>
<protein>
    <recommendedName>
        <fullName evidence="3">NodB homology domain-containing protein</fullName>
    </recommendedName>
</protein>
<organism evidence="4">
    <name type="scientific">bioreactor metagenome</name>
    <dbReference type="NCBI Taxonomy" id="1076179"/>
    <lineage>
        <taxon>unclassified sequences</taxon>
        <taxon>metagenomes</taxon>
        <taxon>ecological metagenomes</taxon>
    </lineage>
</organism>
<dbReference type="SUPFAM" id="SSF88713">
    <property type="entry name" value="Glycoside hydrolase/deacetylase"/>
    <property type="match status" value="1"/>
</dbReference>
<dbReference type="EMBL" id="VSSQ01005970">
    <property type="protein sequence ID" value="MPM31073.1"/>
    <property type="molecule type" value="Genomic_DNA"/>
</dbReference>
<dbReference type="Gene3D" id="3.20.20.370">
    <property type="entry name" value="Glycoside hydrolase/deacetylase"/>
    <property type="match status" value="1"/>
</dbReference>
<evidence type="ECO:0000256" key="2">
    <source>
        <dbReference type="ARBA" id="ARBA00022729"/>
    </source>
</evidence>
<dbReference type="GO" id="GO:0016810">
    <property type="term" value="F:hydrolase activity, acting on carbon-nitrogen (but not peptide) bonds"/>
    <property type="evidence" value="ECO:0007669"/>
    <property type="project" value="InterPro"/>
</dbReference>